<dbReference type="AlphaFoldDB" id="A0A7G5MNI0"/>
<keyword evidence="1" id="KW-0285">Flavoprotein</keyword>
<accession>A0A7G5MNI0</accession>
<name>A0A7G5MNI0_9FIRM</name>
<evidence type="ECO:0000259" key="3">
    <source>
        <dbReference type="Pfam" id="PF03358"/>
    </source>
</evidence>
<dbReference type="Proteomes" id="UP000515789">
    <property type="component" value="Chromosome"/>
</dbReference>
<dbReference type="PANTHER" id="PTHR43278:SF3">
    <property type="entry name" value="IRON-SULFUR FLAVOPROTEIN MJ0731"/>
    <property type="match status" value="1"/>
</dbReference>
<organism evidence="4 5">
    <name type="scientific">Blautia producta</name>
    <dbReference type="NCBI Taxonomy" id="33035"/>
    <lineage>
        <taxon>Bacteria</taxon>
        <taxon>Bacillati</taxon>
        <taxon>Bacillota</taxon>
        <taxon>Clostridia</taxon>
        <taxon>Lachnospirales</taxon>
        <taxon>Lachnospiraceae</taxon>
        <taxon>Blautia</taxon>
    </lineage>
</organism>
<dbReference type="Pfam" id="PF03358">
    <property type="entry name" value="FMN_red"/>
    <property type="match status" value="1"/>
</dbReference>
<dbReference type="EMBL" id="CP039126">
    <property type="protein sequence ID" value="QMW76173.1"/>
    <property type="molecule type" value="Genomic_DNA"/>
</dbReference>
<dbReference type="GO" id="GO:0016491">
    <property type="term" value="F:oxidoreductase activity"/>
    <property type="evidence" value="ECO:0007669"/>
    <property type="project" value="InterPro"/>
</dbReference>
<dbReference type="Gene3D" id="3.40.50.360">
    <property type="match status" value="1"/>
</dbReference>
<dbReference type="InterPro" id="IPR051796">
    <property type="entry name" value="ISF_SsuE-like"/>
</dbReference>
<dbReference type="InterPro" id="IPR029039">
    <property type="entry name" value="Flavoprotein-like_sf"/>
</dbReference>
<dbReference type="GeneID" id="75053175"/>
<protein>
    <submittedName>
        <fullName evidence="4">Flavodoxin family protein</fullName>
    </submittedName>
</protein>
<reference evidence="4 5" key="1">
    <citation type="submission" date="2019-04" db="EMBL/GenBank/DDBJ databases">
        <authorList>
            <person name="Schori C."/>
            <person name="Ahrens C."/>
        </authorList>
    </citation>
    <scope>NUCLEOTIDE SEQUENCE [LARGE SCALE GENOMIC DNA]</scope>
    <source>
        <strain evidence="4 5">DSM 2950</strain>
    </source>
</reference>
<sequence>MKILGISFGRKNQRCDIMVKEALFAARAEGAEVEFINTMAMRIDHCHACDYCSRCRDKGEVEIKCCLKDDYHILEEAYLNCDGIIIGAPVYAVGIVGQFKNFMDRLCPSHDRASLLEENKKRAAAGKPLLDERYFKDRYSAYISVGGAGTRNWVALGLPMLHLFDFSFVQKCVGHVDAYQQGITAHPVLDRDLMGRCASLGKAVAQSIGKPYSQTDIWVGEPEEDGTCPVCHCRMLNMNGTTEVECPVCGIWGKMSVKDEKVTIHWSEEEIRRARNTQEGIYEHYNEIQGMIKICISKLSDPQNAEYIRQEMDRYKRFNEIVSSPESDS</sequence>
<evidence type="ECO:0000313" key="4">
    <source>
        <dbReference type="EMBL" id="QMW76173.1"/>
    </source>
</evidence>
<dbReference type="RefSeq" id="WP_018594735.1">
    <property type="nucleotide sequence ID" value="NZ_AP031416.1"/>
</dbReference>
<feature type="domain" description="NADPH-dependent FMN reductase-like" evidence="3">
    <location>
        <begin position="1"/>
        <end position="146"/>
    </location>
</feature>
<evidence type="ECO:0000256" key="1">
    <source>
        <dbReference type="ARBA" id="ARBA00022630"/>
    </source>
</evidence>
<keyword evidence="2" id="KW-0288">FMN</keyword>
<gene>
    <name evidence="4" type="ORF">E5259_00400</name>
</gene>
<dbReference type="PANTHER" id="PTHR43278">
    <property type="entry name" value="NAD(P)H-DEPENDENT FMN-CONTAINING OXIDOREDUCTASE YWQN-RELATED"/>
    <property type="match status" value="1"/>
</dbReference>
<dbReference type="SUPFAM" id="SSF52218">
    <property type="entry name" value="Flavoproteins"/>
    <property type="match status" value="1"/>
</dbReference>
<proteinExistence type="predicted"/>
<dbReference type="InterPro" id="IPR005025">
    <property type="entry name" value="FMN_Rdtase-like_dom"/>
</dbReference>
<evidence type="ECO:0000256" key="2">
    <source>
        <dbReference type="ARBA" id="ARBA00022643"/>
    </source>
</evidence>
<evidence type="ECO:0000313" key="5">
    <source>
        <dbReference type="Proteomes" id="UP000515789"/>
    </source>
</evidence>